<keyword evidence="1" id="KW-0732">Signal</keyword>
<dbReference type="PANTHER" id="PTHR37017">
    <property type="entry name" value="AB HYDROLASE-1 DOMAIN-CONTAINING PROTEIN-RELATED"/>
    <property type="match status" value="1"/>
</dbReference>
<reference evidence="3 4" key="1">
    <citation type="submission" date="2019-07" db="EMBL/GenBank/DDBJ databases">
        <title>Genomic Encyclopedia of Type Strains, Phase IV (KMG-IV): sequencing the most valuable type-strain genomes for metagenomic binning, comparative biology and taxonomic classification.</title>
        <authorList>
            <person name="Goeker M."/>
        </authorList>
    </citation>
    <scope>NUCLEOTIDE SEQUENCE [LARGE SCALE GENOMIC DNA]</scope>
    <source>
        <strain evidence="3 4">DSM 44831</strain>
    </source>
</reference>
<proteinExistence type="predicted"/>
<dbReference type="PROSITE" id="PS51257">
    <property type="entry name" value="PROKAR_LIPOPROTEIN"/>
    <property type="match status" value="1"/>
</dbReference>
<dbReference type="InterPro" id="IPR052897">
    <property type="entry name" value="Sec-Metab_Biosynth_Hydrolase"/>
</dbReference>
<comment type="caution">
    <text evidence="3">The sequence shown here is derived from an EMBL/GenBank/DDBJ whole genome shotgun (WGS) entry which is preliminary data.</text>
</comment>
<dbReference type="Pfam" id="PF12697">
    <property type="entry name" value="Abhydrolase_6"/>
    <property type="match status" value="1"/>
</dbReference>
<dbReference type="InterPro" id="IPR029058">
    <property type="entry name" value="AB_hydrolase_fold"/>
</dbReference>
<gene>
    <name evidence="3" type="ORF">FNL39_103248</name>
</gene>
<evidence type="ECO:0000259" key="2">
    <source>
        <dbReference type="Pfam" id="PF12697"/>
    </source>
</evidence>
<sequence>MPEFRIALAALAALTVVTTTACGSDPESTAEPTVVLVHGSFSDRSGWDRVADLLRDKGFPVIQPDNPLRGPGADAAAVTADIANVTGPVVLVGHSYGGAVISNIRRPDIAALVFVAGFAPAKDETVQALSDPATYPGSRIGPALRIQPTGQGAEVTLAPEHYRDVFAHDVSAEVAAELAARQRPTAAAAQAEPCGDPLWASVPSWYLVATQDRILPPASQRFQADRAKARVREVESSHAAPMSHPEDVVAVIAAAAR</sequence>
<dbReference type="PANTHER" id="PTHR37017:SF11">
    <property type="entry name" value="ESTERASE_LIPASE_THIOESTERASE DOMAIN-CONTAINING PROTEIN"/>
    <property type="match status" value="1"/>
</dbReference>
<feature type="domain" description="AB hydrolase-1" evidence="2">
    <location>
        <begin position="34"/>
        <end position="250"/>
    </location>
</feature>
<protein>
    <submittedName>
        <fullName evidence="3">Pimeloyl-ACP methyl ester carboxylesterase</fullName>
    </submittedName>
</protein>
<feature type="signal peptide" evidence="1">
    <location>
        <begin position="1"/>
        <end position="23"/>
    </location>
</feature>
<evidence type="ECO:0000313" key="3">
    <source>
        <dbReference type="EMBL" id="KAF0847350.1"/>
    </source>
</evidence>
<organism evidence="3 4">
    <name type="scientific">Nocardia caishijiensis</name>
    <dbReference type="NCBI Taxonomy" id="184756"/>
    <lineage>
        <taxon>Bacteria</taxon>
        <taxon>Bacillati</taxon>
        <taxon>Actinomycetota</taxon>
        <taxon>Actinomycetes</taxon>
        <taxon>Mycobacteriales</taxon>
        <taxon>Nocardiaceae</taxon>
        <taxon>Nocardia</taxon>
    </lineage>
</organism>
<accession>A0ABQ6YNI7</accession>
<evidence type="ECO:0000313" key="4">
    <source>
        <dbReference type="Proteomes" id="UP000798951"/>
    </source>
</evidence>
<dbReference type="RefSeq" id="WP_067981319.1">
    <property type="nucleotide sequence ID" value="NZ_VMSD01000003.1"/>
</dbReference>
<keyword evidence="4" id="KW-1185">Reference proteome</keyword>
<evidence type="ECO:0000256" key="1">
    <source>
        <dbReference type="SAM" id="SignalP"/>
    </source>
</evidence>
<dbReference type="InterPro" id="IPR000073">
    <property type="entry name" value="AB_hydrolase_1"/>
</dbReference>
<dbReference type="EMBL" id="VMSD01000003">
    <property type="protein sequence ID" value="KAF0847350.1"/>
    <property type="molecule type" value="Genomic_DNA"/>
</dbReference>
<feature type="chain" id="PRO_5046142327" evidence="1">
    <location>
        <begin position="24"/>
        <end position="257"/>
    </location>
</feature>
<dbReference type="Proteomes" id="UP000798951">
    <property type="component" value="Unassembled WGS sequence"/>
</dbReference>
<dbReference type="SUPFAM" id="SSF53474">
    <property type="entry name" value="alpha/beta-Hydrolases"/>
    <property type="match status" value="1"/>
</dbReference>
<dbReference type="Gene3D" id="3.40.50.1820">
    <property type="entry name" value="alpha/beta hydrolase"/>
    <property type="match status" value="1"/>
</dbReference>
<name>A0ABQ6YNI7_9NOCA</name>